<organism evidence="9 10">
    <name type="scientific">Teladorsagia circumcincta</name>
    <name type="common">Brown stomach worm</name>
    <name type="synonym">Ostertagia circumcincta</name>
    <dbReference type="NCBI Taxonomy" id="45464"/>
    <lineage>
        <taxon>Eukaryota</taxon>
        <taxon>Metazoa</taxon>
        <taxon>Ecdysozoa</taxon>
        <taxon>Nematoda</taxon>
        <taxon>Chromadorea</taxon>
        <taxon>Rhabditida</taxon>
        <taxon>Rhabditina</taxon>
        <taxon>Rhabditomorpha</taxon>
        <taxon>Strongyloidea</taxon>
        <taxon>Trichostrongylidae</taxon>
        <taxon>Teladorsagia</taxon>
    </lineage>
</organism>
<dbReference type="Proteomes" id="UP000230423">
    <property type="component" value="Unassembled WGS sequence"/>
</dbReference>
<name>A0A2G9U2L1_TELCI</name>
<keyword evidence="7" id="KW-0472">Membrane</keyword>
<feature type="domain" description="ZP" evidence="8">
    <location>
        <begin position="145"/>
        <end position="345"/>
    </location>
</feature>
<keyword evidence="3" id="KW-1003">Cell membrane</keyword>
<dbReference type="SUPFAM" id="SSF63712">
    <property type="entry name" value="Nicotinic receptor ligand binding domain-like"/>
    <property type="match status" value="1"/>
</dbReference>
<evidence type="ECO:0000313" key="10">
    <source>
        <dbReference type="Proteomes" id="UP000230423"/>
    </source>
</evidence>
<dbReference type="Pfam" id="PF25301">
    <property type="entry name" value="CUT_C"/>
    <property type="match status" value="1"/>
</dbReference>
<keyword evidence="5" id="KW-0732">Signal</keyword>
<dbReference type="OrthoDB" id="6139674at2759"/>
<evidence type="ECO:0000256" key="4">
    <source>
        <dbReference type="ARBA" id="ARBA00022692"/>
    </source>
</evidence>
<dbReference type="SMART" id="SM00241">
    <property type="entry name" value="ZP"/>
    <property type="match status" value="1"/>
</dbReference>
<evidence type="ECO:0000256" key="3">
    <source>
        <dbReference type="ARBA" id="ARBA00022475"/>
    </source>
</evidence>
<evidence type="ECO:0000313" key="9">
    <source>
        <dbReference type="EMBL" id="PIO64473.1"/>
    </source>
</evidence>
<dbReference type="Pfam" id="PF25057">
    <property type="entry name" value="CUT_N"/>
    <property type="match status" value="1"/>
</dbReference>
<dbReference type="InterPro" id="IPR001507">
    <property type="entry name" value="ZP_dom"/>
</dbReference>
<keyword evidence="4" id="KW-0812">Transmembrane</keyword>
<dbReference type="PROSITE" id="PS51034">
    <property type="entry name" value="ZP_2"/>
    <property type="match status" value="1"/>
</dbReference>
<feature type="non-terminal residue" evidence="9">
    <location>
        <position position="345"/>
    </location>
</feature>
<dbReference type="InterPro" id="IPR056953">
    <property type="entry name" value="CUT_N"/>
</dbReference>
<keyword evidence="2" id="KW-0193">Cuticle</keyword>
<keyword evidence="10" id="KW-1185">Reference proteome</keyword>
<dbReference type="PANTHER" id="PTHR22907">
    <property type="entry name" value="GH04558P"/>
    <property type="match status" value="1"/>
</dbReference>
<dbReference type="GO" id="GO:0042302">
    <property type="term" value="F:structural constituent of cuticle"/>
    <property type="evidence" value="ECO:0007669"/>
    <property type="project" value="UniProtKB-KW"/>
</dbReference>
<evidence type="ECO:0000256" key="1">
    <source>
        <dbReference type="ARBA" id="ARBA00004251"/>
    </source>
</evidence>
<dbReference type="AlphaFoldDB" id="A0A2G9U2L1"/>
<dbReference type="PANTHER" id="PTHR22907:SF26">
    <property type="entry name" value="ZP DOMAIN-CONTAINING PROTEIN"/>
    <property type="match status" value="1"/>
</dbReference>
<dbReference type="EMBL" id="KZ349874">
    <property type="protein sequence ID" value="PIO64473.1"/>
    <property type="molecule type" value="Genomic_DNA"/>
</dbReference>
<feature type="non-terminal residue" evidence="9">
    <location>
        <position position="1"/>
    </location>
</feature>
<dbReference type="GO" id="GO:0005230">
    <property type="term" value="F:extracellular ligand-gated monoatomic ion channel activity"/>
    <property type="evidence" value="ECO:0007669"/>
    <property type="project" value="InterPro"/>
</dbReference>
<evidence type="ECO:0000256" key="6">
    <source>
        <dbReference type="ARBA" id="ARBA00022989"/>
    </source>
</evidence>
<dbReference type="InterPro" id="IPR057475">
    <property type="entry name" value="CUT_C"/>
</dbReference>
<evidence type="ECO:0000256" key="7">
    <source>
        <dbReference type="ARBA" id="ARBA00023136"/>
    </source>
</evidence>
<accession>A0A2G9U2L1</accession>
<evidence type="ECO:0000256" key="2">
    <source>
        <dbReference type="ARBA" id="ARBA00022460"/>
    </source>
</evidence>
<gene>
    <name evidence="9" type="ORF">TELCIR_13898</name>
</gene>
<dbReference type="InterPro" id="IPR036734">
    <property type="entry name" value="Neur_chan_lig-bd_sf"/>
</dbReference>
<dbReference type="GO" id="GO:0005886">
    <property type="term" value="C:plasma membrane"/>
    <property type="evidence" value="ECO:0007669"/>
    <property type="project" value="UniProtKB-SubCell"/>
</dbReference>
<evidence type="ECO:0000256" key="5">
    <source>
        <dbReference type="ARBA" id="ARBA00022729"/>
    </source>
</evidence>
<comment type="subcellular location">
    <subcellularLocation>
        <location evidence="1">Cell membrane</location>
        <topology evidence="1">Single-pass type I membrane protein</topology>
    </subcellularLocation>
</comment>
<evidence type="ECO:0000259" key="8">
    <source>
        <dbReference type="PROSITE" id="PS51034"/>
    </source>
</evidence>
<keyword evidence="6" id="KW-1133">Transmembrane helix</keyword>
<dbReference type="Gene3D" id="2.70.170.10">
    <property type="entry name" value="Neurotransmitter-gated ion-channel ligand-binding domain"/>
    <property type="match status" value="1"/>
</dbReference>
<protein>
    <recommendedName>
        <fullName evidence="8">ZP domain-containing protein</fullName>
    </recommendedName>
</protein>
<sequence>IDVQFIFHSVDHVTVNEKEQVMSISGRYCMIWRDPHITWDPSKYNNLDTLHVGSYDHLDMTNYPNDKHVCSFIMSARGQTNIEFYAGRRALTNKELSVNLNGWTPTFVLSRIFSITGAYIFISLCLATVRCFDIENRVTDKPTVHCGADNIVVDINTEKPFRGKPGNISDFQARLQDIYRTVFFPVQLCSDGVPNEATRMHPRGVSFSFTLVVSFHPFFVTGMDRAFHVRCFFLESIKSLGTEYGVSNLKTELVEQDFQLPDCIYQLHDGPSGPAVHFAQVGQRVTHRWSCEDEQELNKILHLMNLHTVKCKRAADSSWIYGMLIHSCFADDGQDNKFELVDDRG</sequence>
<reference evidence="9 10" key="1">
    <citation type="submission" date="2015-09" db="EMBL/GenBank/DDBJ databases">
        <title>Draft genome of the parasitic nematode Teladorsagia circumcincta isolate WARC Sus (inbred).</title>
        <authorList>
            <person name="Mitreva M."/>
        </authorList>
    </citation>
    <scope>NUCLEOTIDE SEQUENCE [LARGE SCALE GENOMIC DNA]</scope>
    <source>
        <strain evidence="9 10">S</strain>
    </source>
</reference>
<proteinExistence type="predicted"/>
<dbReference type="InterPro" id="IPR051962">
    <property type="entry name" value="Cuticlin"/>
</dbReference>